<reference evidence="1" key="1">
    <citation type="journal article" date="2020" name="Microorganisms">
        <title>Isolation, Genomic and Metabolomic Characterization of Streptomyces tendae VITAKN with Quorum Sensing Inhibitory Activity from Southern India.</title>
        <authorList>
            <person name="Ishaque N.M."/>
            <person name="Burgsdorf I."/>
            <person name="Limlingan Malit J.J."/>
            <person name="Saha S."/>
            <person name="Teta R."/>
            <person name="Ewe D."/>
            <person name="Kannabiran K."/>
            <person name="Hrouzek P."/>
            <person name="Steindler L."/>
            <person name="Costantino V."/>
            <person name="Saurav K."/>
        </authorList>
    </citation>
    <scope>NUCLEOTIDE SEQUENCE</scope>
    <source>
        <strain evidence="1">VITAKN</strain>
    </source>
</reference>
<dbReference type="EMBL" id="JAAIFS010000010">
    <property type="protein sequence ID" value="NEV91899.1"/>
    <property type="molecule type" value="Genomic_DNA"/>
</dbReference>
<sequence length="244" mass="25819">MSTPPALRPTDADLLAAAARARIRAVRAGLAGGDHPAPRELTAVVVVEDIDPAAFVAGAASFALALEPGSRAAWYRAFTRTVFLAGRPGSVAGRHPHRRLAPGGGLAWYGPATRRELTALSRLLRTFQGPLPVDVSPGPLAVRVPGRPSGHRVEMTVATGGVRSDAYLVHVHHLVTEAVLRGLVGPGDAVRVEHRDVLAPQDFRAALDPGRAATVQTRISRDGTDPDRLRLYGVLISNRDRGGH</sequence>
<dbReference type="RefSeq" id="WP_164460892.1">
    <property type="nucleotide sequence ID" value="NZ_JAAIFS010000010.1"/>
</dbReference>
<proteinExistence type="predicted"/>
<dbReference type="AlphaFoldDB" id="A0A6B3QV57"/>
<dbReference type="Pfam" id="PF19680">
    <property type="entry name" value="DUF6182"/>
    <property type="match status" value="1"/>
</dbReference>
<evidence type="ECO:0000313" key="1">
    <source>
        <dbReference type="EMBL" id="NEV91899.1"/>
    </source>
</evidence>
<accession>A0A6B3QV57</accession>
<comment type="caution">
    <text evidence="1">The sequence shown here is derived from an EMBL/GenBank/DDBJ whole genome shotgun (WGS) entry which is preliminary data.</text>
</comment>
<name>A0A6B3QV57_STRTE</name>
<gene>
    <name evidence="1" type="ORF">GUR47_35275</name>
</gene>
<organism evidence="1">
    <name type="scientific">Streptomyces tendae</name>
    <dbReference type="NCBI Taxonomy" id="1932"/>
    <lineage>
        <taxon>Bacteria</taxon>
        <taxon>Bacillati</taxon>
        <taxon>Actinomycetota</taxon>
        <taxon>Actinomycetes</taxon>
        <taxon>Kitasatosporales</taxon>
        <taxon>Streptomycetaceae</taxon>
        <taxon>Streptomyces</taxon>
    </lineage>
</organism>
<protein>
    <submittedName>
        <fullName evidence="1">Uncharacterized protein</fullName>
    </submittedName>
</protein>
<dbReference type="InterPro" id="IPR045754">
    <property type="entry name" value="DUF6182"/>
</dbReference>